<dbReference type="Gene3D" id="3.40.50.720">
    <property type="entry name" value="NAD(P)-binding Rossmann-like Domain"/>
    <property type="match status" value="1"/>
</dbReference>
<dbReference type="Pfam" id="PF02254">
    <property type="entry name" value="TrkA_N"/>
    <property type="match status" value="1"/>
</dbReference>
<dbReference type="PANTHER" id="PTHR43833">
    <property type="entry name" value="POTASSIUM CHANNEL PROTEIN 2-RELATED-RELATED"/>
    <property type="match status" value="1"/>
</dbReference>
<keyword evidence="4" id="KW-0630">Potassium</keyword>
<dbReference type="OrthoDB" id="7375203at2"/>
<sequence length="217" mass="23394">MRIVIVGASGLGLALAREMLENQHDVVLVDQSREKLDSVSERLDCGFIEGDGTLPQILRDAYGDSADALILLTNHDDVNILAAVVGRSIGYERVILQIGRSELMDVCEELGFDEIVTPHATVARSISRSIKSHSRVWAQIESAEGLEFGSYIVPEDCDGETLGGIDLPRGARAVARLRDDETAQTGAETTLAHGDRLLVAAIPDVRAKLDKMFGADA</sequence>
<dbReference type="Gene3D" id="3.30.70.1450">
    <property type="entry name" value="Regulator of K+ conductance, C-terminal domain"/>
    <property type="match status" value="1"/>
</dbReference>
<feature type="domain" description="RCK C-terminal" evidence="8">
    <location>
        <begin position="135"/>
        <end position="215"/>
    </location>
</feature>
<protein>
    <recommendedName>
        <fullName evidence="1">Trk system potassium uptake protein TrkA</fullName>
    </recommendedName>
</protein>
<dbReference type="RefSeq" id="WP_114511487.1">
    <property type="nucleotide sequence ID" value="NZ_QPMK01000010.1"/>
</dbReference>
<dbReference type="InterPro" id="IPR003148">
    <property type="entry name" value="RCK_N"/>
</dbReference>
<proteinExistence type="predicted"/>
<evidence type="ECO:0000256" key="5">
    <source>
        <dbReference type="ARBA" id="ARBA00023027"/>
    </source>
</evidence>
<dbReference type="GO" id="GO:0015079">
    <property type="term" value="F:potassium ion transmembrane transporter activity"/>
    <property type="evidence" value="ECO:0007669"/>
    <property type="project" value="InterPro"/>
</dbReference>
<evidence type="ECO:0000259" key="8">
    <source>
        <dbReference type="PROSITE" id="PS51202"/>
    </source>
</evidence>
<dbReference type="AlphaFoldDB" id="A0A369TMK8"/>
<feature type="domain" description="RCK N-terminal" evidence="7">
    <location>
        <begin position="1"/>
        <end position="116"/>
    </location>
</feature>
<dbReference type="Pfam" id="PF02080">
    <property type="entry name" value="TrkA_C"/>
    <property type="match status" value="1"/>
</dbReference>
<dbReference type="PRINTS" id="PR00335">
    <property type="entry name" value="KUPTAKETRKA"/>
</dbReference>
<evidence type="ECO:0000313" key="9">
    <source>
        <dbReference type="EMBL" id="RDD65675.1"/>
    </source>
</evidence>
<dbReference type="PROSITE" id="PS51202">
    <property type="entry name" value="RCK_C"/>
    <property type="match status" value="1"/>
</dbReference>
<dbReference type="SUPFAM" id="SSF116726">
    <property type="entry name" value="TrkA C-terminal domain-like"/>
    <property type="match status" value="1"/>
</dbReference>
<accession>A0A369TMK8</accession>
<keyword evidence="5" id="KW-0520">NAD</keyword>
<dbReference type="InterPro" id="IPR006036">
    <property type="entry name" value="K_uptake_TrkA"/>
</dbReference>
<dbReference type="InterPro" id="IPR036721">
    <property type="entry name" value="RCK_C_sf"/>
</dbReference>
<dbReference type="GO" id="GO:0005886">
    <property type="term" value="C:plasma membrane"/>
    <property type="evidence" value="ECO:0007669"/>
    <property type="project" value="InterPro"/>
</dbReference>
<keyword evidence="6" id="KW-0406">Ion transport</keyword>
<evidence type="ECO:0000256" key="1">
    <source>
        <dbReference type="ARBA" id="ARBA00017378"/>
    </source>
</evidence>
<organism evidence="9 10">
    <name type="scientific">Thalassococcus profundi</name>
    <dbReference type="NCBI Taxonomy" id="2282382"/>
    <lineage>
        <taxon>Bacteria</taxon>
        <taxon>Pseudomonadati</taxon>
        <taxon>Pseudomonadota</taxon>
        <taxon>Alphaproteobacteria</taxon>
        <taxon>Rhodobacterales</taxon>
        <taxon>Roseobacteraceae</taxon>
        <taxon>Thalassococcus</taxon>
    </lineage>
</organism>
<dbReference type="SUPFAM" id="SSF51735">
    <property type="entry name" value="NAD(P)-binding Rossmann-fold domains"/>
    <property type="match status" value="1"/>
</dbReference>
<name>A0A369TMK8_9RHOB</name>
<keyword evidence="3" id="KW-0633">Potassium transport</keyword>
<evidence type="ECO:0000256" key="3">
    <source>
        <dbReference type="ARBA" id="ARBA00022538"/>
    </source>
</evidence>
<dbReference type="Proteomes" id="UP000253977">
    <property type="component" value="Unassembled WGS sequence"/>
</dbReference>
<comment type="caution">
    <text evidence="9">The sequence shown here is derived from an EMBL/GenBank/DDBJ whole genome shotgun (WGS) entry which is preliminary data.</text>
</comment>
<dbReference type="EMBL" id="QPMK01000010">
    <property type="protein sequence ID" value="RDD65675.1"/>
    <property type="molecule type" value="Genomic_DNA"/>
</dbReference>
<dbReference type="InterPro" id="IPR006037">
    <property type="entry name" value="RCK_C"/>
</dbReference>
<evidence type="ECO:0000313" key="10">
    <source>
        <dbReference type="Proteomes" id="UP000253977"/>
    </source>
</evidence>
<evidence type="ECO:0000256" key="6">
    <source>
        <dbReference type="ARBA" id="ARBA00023065"/>
    </source>
</evidence>
<evidence type="ECO:0000259" key="7">
    <source>
        <dbReference type="PROSITE" id="PS51201"/>
    </source>
</evidence>
<reference evidence="9 10" key="1">
    <citation type="submission" date="2018-07" db="EMBL/GenBank/DDBJ databases">
        <title>Thalassococcus profundi sp. nov., a marine bacterium isolated from deep seawater of Okinawa Trough.</title>
        <authorList>
            <person name="Yu M."/>
        </authorList>
    </citation>
    <scope>NUCLEOTIDE SEQUENCE [LARGE SCALE GENOMIC DNA]</scope>
    <source>
        <strain evidence="9 10">WRAS1</strain>
    </source>
</reference>
<evidence type="ECO:0000256" key="4">
    <source>
        <dbReference type="ARBA" id="ARBA00022958"/>
    </source>
</evidence>
<dbReference type="InterPro" id="IPR050721">
    <property type="entry name" value="Trk_Ktr_HKT_K-transport"/>
</dbReference>
<keyword evidence="10" id="KW-1185">Reference proteome</keyword>
<dbReference type="InterPro" id="IPR036291">
    <property type="entry name" value="NAD(P)-bd_dom_sf"/>
</dbReference>
<evidence type="ECO:0000256" key="2">
    <source>
        <dbReference type="ARBA" id="ARBA00022448"/>
    </source>
</evidence>
<dbReference type="PANTHER" id="PTHR43833:SF5">
    <property type="entry name" value="TRK SYSTEM POTASSIUM UPTAKE PROTEIN TRKA"/>
    <property type="match status" value="1"/>
</dbReference>
<keyword evidence="2" id="KW-0813">Transport</keyword>
<dbReference type="PROSITE" id="PS51201">
    <property type="entry name" value="RCK_N"/>
    <property type="match status" value="1"/>
</dbReference>
<gene>
    <name evidence="9" type="ORF">DU478_13445</name>
</gene>